<gene>
    <name evidence="2" type="ORF">CYMTET_54941</name>
</gene>
<proteinExistence type="predicted"/>
<dbReference type="Proteomes" id="UP001190700">
    <property type="component" value="Unassembled WGS sequence"/>
</dbReference>
<dbReference type="EMBL" id="LGRX02035451">
    <property type="protein sequence ID" value="KAK3234821.1"/>
    <property type="molecule type" value="Genomic_DNA"/>
</dbReference>
<feature type="compositionally biased region" description="Basic and acidic residues" evidence="1">
    <location>
        <begin position="304"/>
        <end position="313"/>
    </location>
</feature>
<dbReference type="AlphaFoldDB" id="A0AAE0BDX1"/>
<reference evidence="2 3" key="1">
    <citation type="journal article" date="2015" name="Genome Biol. Evol.">
        <title>Comparative Genomics of a Bacterivorous Green Alga Reveals Evolutionary Causalities and Consequences of Phago-Mixotrophic Mode of Nutrition.</title>
        <authorList>
            <person name="Burns J.A."/>
            <person name="Paasch A."/>
            <person name="Narechania A."/>
            <person name="Kim E."/>
        </authorList>
    </citation>
    <scope>NUCLEOTIDE SEQUENCE [LARGE SCALE GENOMIC DNA]</scope>
    <source>
        <strain evidence="2 3">PLY_AMNH</strain>
    </source>
</reference>
<name>A0AAE0BDX1_9CHLO</name>
<organism evidence="2 3">
    <name type="scientific">Cymbomonas tetramitiformis</name>
    <dbReference type="NCBI Taxonomy" id="36881"/>
    <lineage>
        <taxon>Eukaryota</taxon>
        <taxon>Viridiplantae</taxon>
        <taxon>Chlorophyta</taxon>
        <taxon>Pyramimonadophyceae</taxon>
        <taxon>Pyramimonadales</taxon>
        <taxon>Pyramimonadaceae</taxon>
        <taxon>Cymbomonas</taxon>
    </lineage>
</organism>
<keyword evidence="3" id="KW-1185">Reference proteome</keyword>
<sequence>MSVGAHNSGNICRCNNNNNNDMEIQEEEEEEELVVVVVVFVGILGCVHDLNVLHRLHQRLDPTGPAPPTPPPQPVPFGVLLRPWSASGVPSSPPSQSRMTGGARLTRDALVEQLKKLLGRFEVCLRKNEGCHNAPACGFTSAPATQAVGTGLDMIDSISSSHSALLGGEAGAAKGQEEVEASQKHVITRALRLVECTTHLLPSSAGSPPRRHDWLVSMHLIARELADSPGGSDHCGSGFWTALLTAWKAALMHLGVWEPWAVRSHRTVESLLMNIDPKCTGSDGSTSTTWPWEIVPSAATRTPVEGERSREEATVMSDEGAPVEREVHEAHIGAQLPEAWRSAQVPLFNGAVRRDIYNILLHPAHPYAGATPAASGQGSAFEVVIAVKADAAGQHQVYALLPRNSWMPTGFKVLSDTEIMQAISQIGEISPYAHAVTVAFERFLSALAKDKWHSAQHTAQLSVEFLVAFGTELTPRLGINNRICTQRLSLEAKQTLSNAPYAAYVDQAMLQSFQ</sequence>
<feature type="region of interest" description="Disordered" evidence="1">
    <location>
        <begin position="299"/>
        <end position="319"/>
    </location>
</feature>
<evidence type="ECO:0000256" key="1">
    <source>
        <dbReference type="SAM" id="MobiDB-lite"/>
    </source>
</evidence>
<protein>
    <submittedName>
        <fullName evidence="2">Uncharacterized protein</fullName>
    </submittedName>
</protein>
<accession>A0AAE0BDX1</accession>
<comment type="caution">
    <text evidence="2">The sequence shown here is derived from an EMBL/GenBank/DDBJ whole genome shotgun (WGS) entry which is preliminary data.</text>
</comment>
<evidence type="ECO:0000313" key="2">
    <source>
        <dbReference type="EMBL" id="KAK3234821.1"/>
    </source>
</evidence>
<evidence type="ECO:0000313" key="3">
    <source>
        <dbReference type="Proteomes" id="UP001190700"/>
    </source>
</evidence>